<keyword evidence="3" id="KW-1185">Reference proteome</keyword>
<dbReference type="Proteomes" id="UP000177506">
    <property type="component" value="Unassembled WGS sequence"/>
</dbReference>
<name>A0A1G1TG34_9BACT</name>
<dbReference type="AlphaFoldDB" id="A0A1G1TG34"/>
<keyword evidence="1" id="KW-0812">Transmembrane</keyword>
<feature type="transmembrane region" description="Helical" evidence="1">
    <location>
        <begin position="49"/>
        <end position="68"/>
    </location>
</feature>
<keyword evidence="1" id="KW-1133">Transmembrane helix</keyword>
<evidence type="ECO:0000256" key="1">
    <source>
        <dbReference type="SAM" id="Phobius"/>
    </source>
</evidence>
<keyword evidence="1" id="KW-0472">Membrane</keyword>
<sequence length="205" mass="19696">MAFGAVAFEAVASDALALGAAALGALALEGFGAVVGAPTATASGAAGSIAGVSGLAAFGSDFLVAAFFEALGTAAGGAVGTATFETAAFGATAFLAGALAIRVASEPRIRPAATPAVRTSVRIGTMGVMGGVSVINEGRRRLDFFAAAGAGWLAAAAVLASEVSEVPGAPCAGVANKGRVLGPWLRRSPERSFIEAVGSLANAAG</sequence>
<gene>
    <name evidence="2" type="ORF">BEN49_08205</name>
</gene>
<comment type="caution">
    <text evidence="2">The sequence shown here is derived from an EMBL/GenBank/DDBJ whole genome shotgun (WGS) entry which is preliminary data.</text>
</comment>
<feature type="transmembrane region" description="Helical" evidence="1">
    <location>
        <begin position="15"/>
        <end position="37"/>
    </location>
</feature>
<protein>
    <submittedName>
        <fullName evidence="2">Uncharacterized protein</fullName>
    </submittedName>
</protein>
<evidence type="ECO:0000313" key="3">
    <source>
        <dbReference type="Proteomes" id="UP000177506"/>
    </source>
</evidence>
<dbReference type="EMBL" id="MDZA01000233">
    <property type="protein sequence ID" value="OGX89815.1"/>
    <property type="molecule type" value="Genomic_DNA"/>
</dbReference>
<organism evidence="2 3">
    <name type="scientific">Hymenobacter coccineus</name>
    <dbReference type="NCBI Taxonomy" id="1908235"/>
    <lineage>
        <taxon>Bacteria</taxon>
        <taxon>Pseudomonadati</taxon>
        <taxon>Bacteroidota</taxon>
        <taxon>Cytophagia</taxon>
        <taxon>Cytophagales</taxon>
        <taxon>Hymenobacteraceae</taxon>
        <taxon>Hymenobacter</taxon>
    </lineage>
</organism>
<feature type="transmembrane region" description="Helical" evidence="1">
    <location>
        <begin position="74"/>
        <end position="101"/>
    </location>
</feature>
<proteinExistence type="predicted"/>
<reference evidence="2 3" key="1">
    <citation type="submission" date="2016-08" db="EMBL/GenBank/DDBJ databases">
        <title>Hymenobacter coccineus sp. nov., Hymenobacter lapidarius sp. nov. and Hymenobacter glacialis sp. nov., isolated from Antarctic soil.</title>
        <authorList>
            <person name="Sedlacek I."/>
            <person name="Kralova S."/>
            <person name="Kyrova K."/>
            <person name="Maslanova I."/>
            <person name="Stankova E."/>
            <person name="Vrbovska V."/>
            <person name="Nemec M."/>
            <person name="Bartak M."/>
            <person name="Svec P."/>
            <person name="Busse H.-J."/>
            <person name="Pantucek R."/>
        </authorList>
    </citation>
    <scope>NUCLEOTIDE SEQUENCE [LARGE SCALE GENOMIC DNA]</scope>
    <source>
        <strain evidence="2 3">CCM 8649</strain>
    </source>
</reference>
<accession>A0A1G1TG34</accession>
<evidence type="ECO:0000313" key="2">
    <source>
        <dbReference type="EMBL" id="OGX89815.1"/>
    </source>
</evidence>